<dbReference type="GeneID" id="70251280"/>
<gene>
    <name evidence="1" type="ORF">BGW36DRAFT_431486</name>
</gene>
<dbReference type="RefSeq" id="XP_046068262.1">
    <property type="nucleotide sequence ID" value="XM_046220993.1"/>
</dbReference>
<comment type="caution">
    <text evidence="1">The sequence shown here is derived from an EMBL/GenBank/DDBJ whole genome shotgun (WGS) entry which is preliminary data.</text>
</comment>
<dbReference type="InterPro" id="IPR014718">
    <property type="entry name" value="GH-type_carb-bd"/>
</dbReference>
<evidence type="ECO:0000313" key="1">
    <source>
        <dbReference type="EMBL" id="KAH8692265.1"/>
    </source>
</evidence>
<dbReference type="InterPro" id="IPR011013">
    <property type="entry name" value="Gal_mutarotase_sf_dom"/>
</dbReference>
<proteinExistence type="predicted"/>
<reference evidence="1" key="1">
    <citation type="submission" date="2021-12" db="EMBL/GenBank/DDBJ databases">
        <title>Convergent genome expansion in fungi linked to evolution of root-endophyte symbiosis.</title>
        <authorList>
            <consortium name="DOE Joint Genome Institute"/>
            <person name="Ke Y.-H."/>
            <person name="Bonito G."/>
            <person name="Liao H.-L."/>
            <person name="Looney B."/>
            <person name="Rojas-Flechas A."/>
            <person name="Nash J."/>
            <person name="Hameed K."/>
            <person name="Schadt C."/>
            <person name="Martin F."/>
            <person name="Crous P.W."/>
            <person name="Miettinen O."/>
            <person name="Magnuson J.K."/>
            <person name="Labbe J."/>
            <person name="Jacobson D."/>
            <person name="Doktycz M.J."/>
            <person name="Veneault-Fourrey C."/>
            <person name="Kuo A."/>
            <person name="Mondo S."/>
            <person name="Calhoun S."/>
            <person name="Riley R."/>
            <person name="Ohm R."/>
            <person name="LaButti K."/>
            <person name="Andreopoulos B."/>
            <person name="Pangilinan J."/>
            <person name="Nolan M."/>
            <person name="Tritt A."/>
            <person name="Clum A."/>
            <person name="Lipzen A."/>
            <person name="Daum C."/>
            <person name="Barry K."/>
            <person name="Grigoriev I.V."/>
            <person name="Vilgalys R."/>
        </authorList>
    </citation>
    <scope>NUCLEOTIDE SEQUENCE</scope>
    <source>
        <strain evidence="1">PMI_201</strain>
    </source>
</reference>
<dbReference type="EMBL" id="JAJTJA010000011">
    <property type="protein sequence ID" value="KAH8692265.1"/>
    <property type="molecule type" value="Genomic_DNA"/>
</dbReference>
<name>A0AAD4KI85_9EURO</name>
<dbReference type="GO" id="GO:0030246">
    <property type="term" value="F:carbohydrate binding"/>
    <property type="evidence" value="ECO:0007669"/>
    <property type="project" value="InterPro"/>
</dbReference>
<dbReference type="AlphaFoldDB" id="A0AAD4KI85"/>
<sequence length="119" mass="13548">MGQDDGYDDIFLIARSQPWKKEDHPVATLYSAHSGITVDLYTDQEALHLHTWNDALRPVPLKRTQGVGEVPLFGAVSMKMQDWSDGINNPEWQRSGKTVWGMDGLYTTFSSFRFTVDQQ</sequence>
<protein>
    <submittedName>
        <fullName evidence="1">Uncharacterized protein</fullName>
    </submittedName>
</protein>
<dbReference type="Proteomes" id="UP001201262">
    <property type="component" value="Unassembled WGS sequence"/>
</dbReference>
<accession>A0AAD4KI85</accession>
<dbReference type="GO" id="GO:0005975">
    <property type="term" value="P:carbohydrate metabolic process"/>
    <property type="evidence" value="ECO:0007669"/>
    <property type="project" value="InterPro"/>
</dbReference>
<organism evidence="1 2">
    <name type="scientific">Talaromyces proteolyticus</name>
    <dbReference type="NCBI Taxonomy" id="1131652"/>
    <lineage>
        <taxon>Eukaryota</taxon>
        <taxon>Fungi</taxon>
        <taxon>Dikarya</taxon>
        <taxon>Ascomycota</taxon>
        <taxon>Pezizomycotina</taxon>
        <taxon>Eurotiomycetes</taxon>
        <taxon>Eurotiomycetidae</taxon>
        <taxon>Eurotiales</taxon>
        <taxon>Trichocomaceae</taxon>
        <taxon>Talaromyces</taxon>
        <taxon>Talaromyces sect. Bacilispori</taxon>
    </lineage>
</organism>
<keyword evidence="2" id="KW-1185">Reference proteome</keyword>
<evidence type="ECO:0000313" key="2">
    <source>
        <dbReference type="Proteomes" id="UP001201262"/>
    </source>
</evidence>
<dbReference type="Gene3D" id="2.70.98.10">
    <property type="match status" value="1"/>
</dbReference>
<dbReference type="GO" id="GO:0003824">
    <property type="term" value="F:catalytic activity"/>
    <property type="evidence" value="ECO:0007669"/>
    <property type="project" value="InterPro"/>
</dbReference>
<dbReference type="SUPFAM" id="SSF74650">
    <property type="entry name" value="Galactose mutarotase-like"/>
    <property type="match status" value="1"/>
</dbReference>